<dbReference type="Proteomes" id="UP000722485">
    <property type="component" value="Unassembled WGS sequence"/>
</dbReference>
<organism evidence="1 2">
    <name type="scientific">Cylindrodendrum hubeiense</name>
    <dbReference type="NCBI Taxonomy" id="595255"/>
    <lineage>
        <taxon>Eukaryota</taxon>
        <taxon>Fungi</taxon>
        <taxon>Dikarya</taxon>
        <taxon>Ascomycota</taxon>
        <taxon>Pezizomycotina</taxon>
        <taxon>Sordariomycetes</taxon>
        <taxon>Hypocreomycetidae</taxon>
        <taxon>Hypocreales</taxon>
        <taxon>Nectriaceae</taxon>
        <taxon>Cylindrodendrum</taxon>
    </lineage>
</organism>
<dbReference type="PANTHER" id="PTHR38797">
    <property type="entry name" value="NUCLEAR PORE COMPLEX PROTEIN NUP85-RELATED"/>
    <property type="match status" value="1"/>
</dbReference>
<reference evidence="1" key="1">
    <citation type="submission" date="2020-03" db="EMBL/GenBank/DDBJ databases">
        <title>Draft Genome Sequence of Cylindrodendrum hubeiense.</title>
        <authorList>
            <person name="Buettner E."/>
            <person name="Kellner H."/>
        </authorList>
    </citation>
    <scope>NUCLEOTIDE SEQUENCE</scope>
    <source>
        <strain evidence="1">IHI 201604</strain>
    </source>
</reference>
<sequence length="251" mass="28042">MADITSAFIDGAISSKESAQKLAAPARSAFEKDGDLAKVENELDSLWSAVLTAAEETPHEQQDRLVEIVRAIKEMPQPVHESKKLEIWGEEQSWDQLPLFGAKARERLDTAREKSGAAFINLNAFFARITAADINDFSLFAVWILREALEDPEEDEIVKTTSPELLQSASIWLVYASAPLEKLSREQKQFDGKMAKPGKSLSMFNGTPGWRGFCQDRWNTWLDRLVSLKKTEITTEAQSLISQVLGKASKV</sequence>
<dbReference type="InterPro" id="IPR022085">
    <property type="entry name" value="OpdG"/>
</dbReference>
<protein>
    <submittedName>
        <fullName evidence="1">Uncharacterized protein</fullName>
    </submittedName>
</protein>
<dbReference type="EMBL" id="JAANBB010000044">
    <property type="protein sequence ID" value="KAF7553531.1"/>
    <property type="molecule type" value="Genomic_DNA"/>
</dbReference>
<gene>
    <name evidence="1" type="ORF">G7Z17_g3557</name>
</gene>
<accession>A0A9P5HGM6</accession>
<keyword evidence="2" id="KW-1185">Reference proteome</keyword>
<dbReference type="PANTHER" id="PTHR38797:SF4">
    <property type="entry name" value="NUCLEAR PORE COMPLEX PROTEIN NUP85"/>
    <property type="match status" value="1"/>
</dbReference>
<name>A0A9P5HGM6_9HYPO</name>
<dbReference type="InterPro" id="IPR053204">
    <property type="entry name" value="Oxopyrrolidines_Biosynth-assoc"/>
</dbReference>
<proteinExistence type="predicted"/>
<dbReference type="OrthoDB" id="3350591at2759"/>
<evidence type="ECO:0000313" key="1">
    <source>
        <dbReference type="EMBL" id="KAF7553531.1"/>
    </source>
</evidence>
<dbReference type="Pfam" id="PF12311">
    <property type="entry name" value="DUF3632"/>
    <property type="match status" value="1"/>
</dbReference>
<comment type="caution">
    <text evidence="1">The sequence shown here is derived from an EMBL/GenBank/DDBJ whole genome shotgun (WGS) entry which is preliminary data.</text>
</comment>
<dbReference type="AlphaFoldDB" id="A0A9P5HGM6"/>
<evidence type="ECO:0000313" key="2">
    <source>
        <dbReference type="Proteomes" id="UP000722485"/>
    </source>
</evidence>